<dbReference type="EMBL" id="JARKIE010000183">
    <property type="protein sequence ID" value="KAJ7670215.1"/>
    <property type="molecule type" value="Genomic_DNA"/>
</dbReference>
<reference evidence="1" key="1">
    <citation type="submission" date="2023-03" db="EMBL/GenBank/DDBJ databases">
        <title>Massive genome expansion in bonnet fungi (Mycena s.s.) driven by repeated elements and novel gene families across ecological guilds.</title>
        <authorList>
            <consortium name="Lawrence Berkeley National Laboratory"/>
            <person name="Harder C.B."/>
            <person name="Miyauchi S."/>
            <person name="Viragh M."/>
            <person name="Kuo A."/>
            <person name="Thoen E."/>
            <person name="Andreopoulos B."/>
            <person name="Lu D."/>
            <person name="Skrede I."/>
            <person name="Drula E."/>
            <person name="Henrissat B."/>
            <person name="Morin E."/>
            <person name="Kohler A."/>
            <person name="Barry K."/>
            <person name="LaButti K."/>
            <person name="Morin E."/>
            <person name="Salamov A."/>
            <person name="Lipzen A."/>
            <person name="Mereny Z."/>
            <person name="Hegedus B."/>
            <person name="Baldrian P."/>
            <person name="Stursova M."/>
            <person name="Weitz H."/>
            <person name="Taylor A."/>
            <person name="Grigoriev I.V."/>
            <person name="Nagy L.G."/>
            <person name="Martin F."/>
            <person name="Kauserud H."/>
        </authorList>
    </citation>
    <scope>NUCLEOTIDE SEQUENCE</scope>
    <source>
        <strain evidence="1">CBHHK067</strain>
    </source>
</reference>
<proteinExistence type="predicted"/>
<gene>
    <name evidence="1" type="ORF">B0H17DRAFT_1141931</name>
</gene>
<sequence>MLPGSAPPAFGILVAEKSVLLQGKTGALPPRDVLALACRAADERRAAPPSGYDALLAKHWAELEKLCLEVQGLRKAISPVSERAWRNVHGTLIRMVTVQFGNNVHASRKEPSPCVRQLFLPGLIAEFKASASDIEHARGQCWFSGVQGASLQRNLGSSRPTASFAIAHGFAEVHATLWPGNGVRQTLGVRREVDSCQTMEHPYSTWATFGMFLPSI</sequence>
<dbReference type="AlphaFoldDB" id="A0AAD7CYP4"/>
<dbReference type="Proteomes" id="UP001221757">
    <property type="component" value="Unassembled WGS sequence"/>
</dbReference>
<accession>A0AAD7CYP4</accession>
<organism evidence="1 2">
    <name type="scientific">Mycena rosella</name>
    <name type="common">Pink bonnet</name>
    <name type="synonym">Agaricus rosellus</name>
    <dbReference type="NCBI Taxonomy" id="1033263"/>
    <lineage>
        <taxon>Eukaryota</taxon>
        <taxon>Fungi</taxon>
        <taxon>Dikarya</taxon>
        <taxon>Basidiomycota</taxon>
        <taxon>Agaricomycotina</taxon>
        <taxon>Agaricomycetes</taxon>
        <taxon>Agaricomycetidae</taxon>
        <taxon>Agaricales</taxon>
        <taxon>Marasmiineae</taxon>
        <taxon>Mycenaceae</taxon>
        <taxon>Mycena</taxon>
    </lineage>
</organism>
<protein>
    <submittedName>
        <fullName evidence="1">Uncharacterized protein</fullName>
    </submittedName>
</protein>
<keyword evidence="2" id="KW-1185">Reference proteome</keyword>
<comment type="caution">
    <text evidence="1">The sequence shown here is derived from an EMBL/GenBank/DDBJ whole genome shotgun (WGS) entry which is preliminary data.</text>
</comment>
<evidence type="ECO:0000313" key="1">
    <source>
        <dbReference type="EMBL" id="KAJ7670215.1"/>
    </source>
</evidence>
<evidence type="ECO:0000313" key="2">
    <source>
        <dbReference type="Proteomes" id="UP001221757"/>
    </source>
</evidence>
<name>A0AAD7CYP4_MYCRO</name>